<sequence length="635" mass="69329">MTLDKVVQASGGSARAPHAWKSVPRWATAILSRLAKLGLADQAQQTLKELQKSVKIDVVHWGAASQACRRWPQSLDMVQSAKELGILPNEFVFSAAVTSCTQHRAWRMVLDLFSECSRRRRLNDFLNVGAIAALSWESSLHLLETTRDRHIQTQQVTFSAAMGTCSKAQVDLWRAASGLLESMSLCNITLNIVACNTHADACAGARRWQQALAAVRKMTQNALQVNLISFNSALAACEKGYEWKRCLSSLSFMETARVMPEIISFGSSISACEKGMQWHLASEHLQHMCHRRFHADAVALSAAMSACEKAGQWEAALVLLKPTLGASRGVFDLSCAFSAALSAAERGGAWVAALALLDTAARARCPLSGMFAGAVASGIRKAHGEEAAVEFLTRSRWQWEGASPPKAVNLDTGDLLPGVQILAEAPGLVVIAKESDVRTEVLVNAARKLMRQELFVVSRLDRPTSGLLPLARGLHAMNWLQAQFAGRLVHKEYACLCEGSPLGPVGTCGCIDTPLHAWNWAGEVGRTVVAPFGREAITEYEVKERFRGAGSELMLLSVQPRTGRMHQIRAHLASISRPIVGDVIYGNLSSPVQCHRLFLHCQRLQLWDLSSKPLAVSMPLPPALQRYLEALRQPL</sequence>
<dbReference type="CDD" id="cd02869">
    <property type="entry name" value="PseudoU_synth_RluA_like"/>
    <property type="match status" value="1"/>
</dbReference>
<dbReference type="GO" id="GO:0000455">
    <property type="term" value="P:enzyme-directed rRNA pseudouridine synthesis"/>
    <property type="evidence" value="ECO:0007669"/>
    <property type="project" value="TreeGrafter"/>
</dbReference>
<proteinExistence type="inferred from homology"/>
<dbReference type="AlphaFoldDB" id="A0AA36JMW7"/>
<comment type="similarity">
    <text evidence="1">Belongs to the pseudouridine synthase RluA family.</text>
</comment>
<dbReference type="GO" id="GO:0009982">
    <property type="term" value="F:pseudouridine synthase activity"/>
    <property type="evidence" value="ECO:0007669"/>
    <property type="project" value="InterPro"/>
</dbReference>
<dbReference type="InterPro" id="IPR050188">
    <property type="entry name" value="RluA_PseudoU_synthase"/>
</dbReference>
<dbReference type="Pfam" id="PF13812">
    <property type="entry name" value="PPR_3"/>
    <property type="match status" value="1"/>
</dbReference>
<name>A0AA36JMW7_9DINO</name>
<evidence type="ECO:0000259" key="2">
    <source>
        <dbReference type="Pfam" id="PF00849"/>
    </source>
</evidence>
<dbReference type="InterPro" id="IPR002885">
    <property type="entry name" value="PPR_rpt"/>
</dbReference>
<reference evidence="3" key="1">
    <citation type="submission" date="2023-08" db="EMBL/GenBank/DDBJ databases">
        <authorList>
            <person name="Chen Y."/>
            <person name="Shah S."/>
            <person name="Dougan E. K."/>
            <person name="Thang M."/>
            <person name="Chan C."/>
        </authorList>
    </citation>
    <scope>NUCLEOTIDE SEQUENCE</scope>
</reference>
<gene>
    <name evidence="3" type="ORF">EVOR1521_LOCUS29543</name>
</gene>
<dbReference type="PANTHER" id="PTHR21600">
    <property type="entry name" value="MITOCHONDRIAL RNA PSEUDOURIDINE SYNTHASE"/>
    <property type="match status" value="1"/>
</dbReference>
<feature type="domain" description="Pseudouridine synthase RsuA/RluA-like" evidence="2">
    <location>
        <begin position="438"/>
        <end position="574"/>
    </location>
</feature>
<dbReference type="InterPro" id="IPR020103">
    <property type="entry name" value="PsdUridine_synth_cat_dom_sf"/>
</dbReference>
<comment type="caution">
    <text evidence="3">The sequence shown here is derived from an EMBL/GenBank/DDBJ whole genome shotgun (WGS) entry which is preliminary data.</text>
</comment>
<evidence type="ECO:0000256" key="1">
    <source>
        <dbReference type="ARBA" id="ARBA00010876"/>
    </source>
</evidence>
<dbReference type="GO" id="GO:0003723">
    <property type="term" value="F:RNA binding"/>
    <property type="evidence" value="ECO:0007669"/>
    <property type="project" value="InterPro"/>
</dbReference>
<dbReference type="SUPFAM" id="SSF55120">
    <property type="entry name" value="Pseudouridine synthase"/>
    <property type="match status" value="1"/>
</dbReference>
<dbReference type="Proteomes" id="UP001178507">
    <property type="component" value="Unassembled WGS sequence"/>
</dbReference>
<dbReference type="Gene3D" id="3.30.2350.10">
    <property type="entry name" value="Pseudouridine synthase"/>
    <property type="match status" value="1"/>
</dbReference>
<accession>A0AA36JMW7</accession>
<keyword evidence="4" id="KW-1185">Reference proteome</keyword>
<organism evidence="3 4">
    <name type="scientific">Effrenium voratum</name>
    <dbReference type="NCBI Taxonomy" id="2562239"/>
    <lineage>
        <taxon>Eukaryota</taxon>
        <taxon>Sar</taxon>
        <taxon>Alveolata</taxon>
        <taxon>Dinophyceae</taxon>
        <taxon>Suessiales</taxon>
        <taxon>Symbiodiniaceae</taxon>
        <taxon>Effrenium</taxon>
    </lineage>
</organism>
<dbReference type="InterPro" id="IPR006145">
    <property type="entry name" value="PsdUridine_synth_RsuA/RluA"/>
</dbReference>
<dbReference type="PANTHER" id="PTHR21600:SF87">
    <property type="entry name" value="RNA PSEUDOURIDYLATE SYNTHASE DOMAIN-CONTAINING PROTEIN 1"/>
    <property type="match status" value="1"/>
</dbReference>
<evidence type="ECO:0000313" key="4">
    <source>
        <dbReference type="Proteomes" id="UP001178507"/>
    </source>
</evidence>
<evidence type="ECO:0000313" key="3">
    <source>
        <dbReference type="EMBL" id="CAJ1407971.1"/>
    </source>
</evidence>
<dbReference type="EMBL" id="CAUJNA010003698">
    <property type="protein sequence ID" value="CAJ1407971.1"/>
    <property type="molecule type" value="Genomic_DNA"/>
</dbReference>
<protein>
    <recommendedName>
        <fullName evidence="2">Pseudouridine synthase RsuA/RluA-like domain-containing protein</fullName>
    </recommendedName>
</protein>
<dbReference type="Pfam" id="PF00849">
    <property type="entry name" value="PseudoU_synth_2"/>
    <property type="match status" value="1"/>
</dbReference>
<dbReference type="Gene3D" id="1.25.40.10">
    <property type="entry name" value="Tetratricopeptide repeat domain"/>
    <property type="match status" value="2"/>
</dbReference>
<dbReference type="InterPro" id="IPR011990">
    <property type="entry name" value="TPR-like_helical_dom_sf"/>
</dbReference>